<name>A0A225V3V4_9STRA</name>
<protein>
    <recommendedName>
        <fullName evidence="3">Reverse transcriptase RNase H-like domain-containing protein</fullName>
    </recommendedName>
</protein>
<dbReference type="AlphaFoldDB" id="A0A225V3V4"/>
<organism evidence="1 2">
    <name type="scientific">Phytophthora megakarya</name>
    <dbReference type="NCBI Taxonomy" id="4795"/>
    <lineage>
        <taxon>Eukaryota</taxon>
        <taxon>Sar</taxon>
        <taxon>Stramenopiles</taxon>
        <taxon>Oomycota</taxon>
        <taxon>Peronosporomycetes</taxon>
        <taxon>Peronosporales</taxon>
        <taxon>Peronosporaceae</taxon>
        <taxon>Phytophthora</taxon>
    </lineage>
</organism>
<proteinExistence type="predicted"/>
<reference evidence="2" key="1">
    <citation type="submission" date="2017-03" db="EMBL/GenBank/DDBJ databases">
        <title>Phytopthora megakarya and P. palmivora, two closely related causual agents of cacao black pod achieved similar genome size and gene model numbers by different mechanisms.</title>
        <authorList>
            <person name="Ali S."/>
            <person name="Shao J."/>
            <person name="Larry D.J."/>
            <person name="Kronmiller B."/>
            <person name="Shen D."/>
            <person name="Strem M.D."/>
            <person name="Melnick R.L."/>
            <person name="Guiltinan M.J."/>
            <person name="Tyler B.M."/>
            <person name="Meinhardt L.W."/>
            <person name="Bailey B.A."/>
        </authorList>
    </citation>
    <scope>NUCLEOTIDE SEQUENCE [LARGE SCALE GENOMIC DNA]</scope>
    <source>
        <strain evidence="2">zdho120</strain>
    </source>
</reference>
<accession>A0A225V3V4</accession>
<keyword evidence="2" id="KW-1185">Reference proteome</keyword>
<dbReference type="Proteomes" id="UP000198211">
    <property type="component" value="Unassembled WGS sequence"/>
</dbReference>
<evidence type="ECO:0000313" key="1">
    <source>
        <dbReference type="EMBL" id="OWY99648.1"/>
    </source>
</evidence>
<dbReference type="EMBL" id="NBNE01008288">
    <property type="protein sequence ID" value="OWY99648.1"/>
    <property type="molecule type" value="Genomic_DNA"/>
</dbReference>
<evidence type="ECO:0000313" key="2">
    <source>
        <dbReference type="Proteomes" id="UP000198211"/>
    </source>
</evidence>
<sequence length="108" mass="12349">MIETDHKSLEGVFQQRMAIARWYEILTEYQPNGIADALSRRPDLKPQTKEFHDLLCPVSMKPATKIKPTNDLVKAIIAGYAKDKVIREVRRAIKKRNTLSTNQGVSKK</sequence>
<evidence type="ECO:0008006" key="3">
    <source>
        <dbReference type="Google" id="ProtNLM"/>
    </source>
</evidence>
<gene>
    <name evidence="1" type="ORF">PHMEG_00029322</name>
</gene>
<comment type="caution">
    <text evidence="1">The sequence shown here is derived from an EMBL/GenBank/DDBJ whole genome shotgun (WGS) entry which is preliminary data.</text>
</comment>